<dbReference type="PANTHER" id="PTHR21272:SF3">
    <property type="entry name" value="CATABOLIC 3-DEHYDROQUINASE"/>
    <property type="match status" value="1"/>
</dbReference>
<dbReference type="NCBIfam" id="TIGR01088">
    <property type="entry name" value="aroQ"/>
    <property type="match status" value="1"/>
</dbReference>
<feature type="binding site" evidence="8 10">
    <location>
        <position position="82"/>
    </location>
    <ligand>
        <name>substrate</name>
    </ligand>
</feature>
<dbReference type="EMBL" id="DTMM01000010">
    <property type="protein sequence ID" value="HFT92461.1"/>
    <property type="molecule type" value="Genomic_DNA"/>
</dbReference>
<evidence type="ECO:0000256" key="9">
    <source>
        <dbReference type="PIRSR" id="PIRSR001399-1"/>
    </source>
</evidence>
<dbReference type="GO" id="GO:0008652">
    <property type="term" value="P:amino acid biosynthetic process"/>
    <property type="evidence" value="ECO:0007669"/>
    <property type="project" value="UniProtKB-KW"/>
</dbReference>
<feature type="active site" description="Proton acceptor" evidence="8 9">
    <location>
        <position position="24"/>
    </location>
</feature>
<evidence type="ECO:0000256" key="4">
    <source>
        <dbReference type="ARBA" id="ARBA00011037"/>
    </source>
</evidence>
<feature type="site" description="Transition state stabilizer" evidence="8 11">
    <location>
        <position position="19"/>
    </location>
</feature>
<dbReference type="InterPro" id="IPR018509">
    <property type="entry name" value="DHquinase_II_CS"/>
</dbReference>
<name>A0A7C3LTC5_9BACT</name>
<comment type="subunit">
    <text evidence="5 8">Homododecamer.</text>
</comment>
<feature type="active site" description="Proton donor" evidence="8 9">
    <location>
        <position position="102"/>
    </location>
</feature>
<evidence type="ECO:0000256" key="6">
    <source>
        <dbReference type="ARBA" id="ARBA00012060"/>
    </source>
</evidence>
<dbReference type="Pfam" id="PF01220">
    <property type="entry name" value="DHquinase_II"/>
    <property type="match status" value="1"/>
</dbReference>
<dbReference type="NCBIfam" id="NF003805">
    <property type="entry name" value="PRK05395.1-2"/>
    <property type="match status" value="1"/>
</dbReference>
<evidence type="ECO:0000256" key="5">
    <source>
        <dbReference type="ARBA" id="ARBA00011193"/>
    </source>
</evidence>
<evidence type="ECO:0000256" key="10">
    <source>
        <dbReference type="PIRSR" id="PIRSR001399-2"/>
    </source>
</evidence>
<keyword evidence="8" id="KW-0057">Aromatic amino acid biosynthesis</keyword>
<protein>
    <recommendedName>
        <fullName evidence="6 8">3-dehydroquinate dehydratase</fullName>
        <shortName evidence="8">3-dehydroquinase</shortName>
        <ecNumber evidence="6 8">4.2.1.10</ecNumber>
    </recommendedName>
    <alternativeName>
        <fullName evidence="8">Type II DHQase</fullName>
    </alternativeName>
</protein>
<comment type="caution">
    <text evidence="12">The sequence shown here is derived from an EMBL/GenBank/DDBJ whole genome shotgun (WGS) entry which is preliminary data.</text>
</comment>
<keyword evidence="8" id="KW-0028">Amino-acid biosynthesis</keyword>
<comment type="similarity">
    <text evidence="4 8">Belongs to the type-II 3-dehydroquinase family.</text>
</comment>
<comment type="pathway">
    <text evidence="3 8">Metabolic intermediate biosynthesis; chorismate biosynthesis; chorismate from D-erythrose 4-phosphate and phosphoenolpyruvate: step 3/7.</text>
</comment>
<dbReference type="Gene3D" id="3.40.50.9100">
    <property type="entry name" value="Dehydroquinase, class II"/>
    <property type="match status" value="1"/>
</dbReference>
<dbReference type="SUPFAM" id="SSF52304">
    <property type="entry name" value="Type II 3-dehydroquinate dehydratase"/>
    <property type="match status" value="1"/>
</dbReference>
<evidence type="ECO:0000256" key="11">
    <source>
        <dbReference type="PIRSR" id="PIRSR001399-3"/>
    </source>
</evidence>
<dbReference type="NCBIfam" id="NF003807">
    <property type="entry name" value="PRK05395.1-4"/>
    <property type="match status" value="1"/>
</dbReference>
<keyword evidence="7 8" id="KW-0456">Lyase</keyword>
<dbReference type="EC" id="4.2.1.10" evidence="6 8"/>
<evidence type="ECO:0000256" key="2">
    <source>
        <dbReference type="ARBA" id="ARBA00003924"/>
    </source>
</evidence>
<evidence type="ECO:0000256" key="8">
    <source>
        <dbReference type="HAMAP-Rule" id="MF_00169"/>
    </source>
</evidence>
<dbReference type="GO" id="GO:0009423">
    <property type="term" value="P:chorismate biosynthetic process"/>
    <property type="evidence" value="ECO:0007669"/>
    <property type="project" value="UniProtKB-UniRule"/>
</dbReference>
<dbReference type="HAMAP" id="MF_00169">
    <property type="entry name" value="AroQ"/>
    <property type="match status" value="1"/>
</dbReference>
<dbReference type="UniPathway" id="UPA00053">
    <property type="reaction ID" value="UER00086"/>
</dbReference>
<evidence type="ECO:0000256" key="7">
    <source>
        <dbReference type="ARBA" id="ARBA00023239"/>
    </source>
</evidence>
<feature type="binding site" evidence="8 10">
    <location>
        <position position="76"/>
    </location>
    <ligand>
        <name>substrate</name>
    </ligand>
</feature>
<dbReference type="AlphaFoldDB" id="A0A7C3LTC5"/>
<evidence type="ECO:0000256" key="3">
    <source>
        <dbReference type="ARBA" id="ARBA00004902"/>
    </source>
</evidence>
<reference evidence="12" key="1">
    <citation type="journal article" date="2020" name="mSystems">
        <title>Genome- and Community-Level Interaction Insights into Carbon Utilization and Element Cycling Functions of Hydrothermarchaeota in Hydrothermal Sediment.</title>
        <authorList>
            <person name="Zhou Z."/>
            <person name="Liu Y."/>
            <person name="Xu W."/>
            <person name="Pan J."/>
            <person name="Luo Z.H."/>
            <person name="Li M."/>
        </authorList>
    </citation>
    <scope>NUCLEOTIDE SEQUENCE [LARGE SCALE GENOMIC DNA]</scope>
    <source>
        <strain evidence="12">SpSt-902</strain>
    </source>
</reference>
<gene>
    <name evidence="8 12" type="primary">aroQ</name>
    <name evidence="12" type="ORF">ENX03_00695</name>
</gene>
<accession>A0A7C3LTC5</accession>
<dbReference type="PROSITE" id="PS01029">
    <property type="entry name" value="DEHYDROQUINASE_II"/>
    <property type="match status" value="1"/>
</dbReference>
<dbReference type="NCBIfam" id="NF003806">
    <property type="entry name" value="PRK05395.1-3"/>
    <property type="match status" value="1"/>
</dbReference>
<feature type="binding site" evidence="8 10">
    <location>
        <position position="113"/>
    </location>
    <ligand>
        <name>substrate</name>
    </ligand>
</feature>
<dbReference type="InterPro" id="IPR036441">
    <property type="entry name" value="DHquinase_II_sf"/>
</dbReference>
<comment type="function">
    <text evidence="2 8">Catalyzes a trans-dehydration via an enolate intermediate.</text>
</comment>
<proteinExistence type="inferred from homology"/>
<comment type="catalytic activity">
    <reaction evidence="1 8">
        <text>3-dehydroquinate = 3-dehydroshikimate + H2O</text>
        <dbReference type="Rhea" id="RHEA:21096"/>
        <dbReference type="ChEBI" id="CHEBI:15377"/>
        <dbReference type="ChEBI" id="CHEBI:16630"/>
        <dbReference type="ChEBI" id="CHEBI:32364"/>
        <dbReference type="EC" id="4.2.1.10"/>
    </reaction>
</comment>
<sequence>MKPKILVMNGPNLNRLGKREPSVYGTKTLADIEKTLRSLAIDLSVDIDFFQSNHEGSLIDRIHEASDSGVDGFLVNPGAYTHTSIALRDALLASGKPFVEIHISNIFSREPFRHQSVLSDVASGVLSGFGFFGYELGFRGLAETIRSKQ</sequence>
<feature type="binding site" evidence="8 10">
    <location>
        <position position="89"/>
    </location>
    <ligand>
        <name>substrate</name>
    </ligand>
</feature>
<organism evidence="12">
    <name type="scientific">Leptospirillum ferriphilum</name>
    <dbReference type="NCBI Taxonomy" id="178606"/>
    <lineage>
        <taxon>Bacteria</taxon>
        <taxon>Pseudomonadati</taxon>
        <taxon>Nitrospirota</taxon>
        <taxon>Nitrospiria</taxon>
        <taxon>Nitrospirales</taxon>
        <taxon>Nitrospiraceae</taxon>
        <taxon>Leptospirillum</taxon>
    </lineage>
</organism>
<dbReference type="GO" id="GO:0003855">
    <property type="term" value="F:3-dehydroquinate dehydratase activity"/>
    <property type="evidence" value="ECO:0007669"/>
    <property type="project" value="UniProtKB-UniRule"/>
</dbReference>
<feature type="binding site" evidence="8 10">
    <location>
        <begin position="103"/>
        <end position="104"/>
    </location>
    <ligand>
        <name>substrate</name>
    </ligand>
</feature>
<dbReference type="GO" id="GO:0009073">
    <property type="term" value="P:aromatic amino acid family biosynthetic process"/>
    <property type="evidence" value="ECO:0007669"/>
    <property type="project" value="UniProtKB-KW"/>
</dbReference>
<dbReference type="GO" id="GO:0019631">
    <property type="term" value="P:quinate catabolic process"/>
    <property type="evidence" value="ECO:0007669"/>
    <property type="project" value="TreeGrafter"/>
</dbReference>
<dbReference type="PANTHER" id="PTHR21272">
    <property type="entry name" value="CATABOLIC 3-DEHYDROQUINASE"/>
    <property type="match status" value="1"/>
</dbReference>
<dbReference type="CDD" id="cd00466">
    <property type="entry name" value="DHQase_II"/>
    <property type="match status" value="1"/>
</dbReference>
<evidence type="ECO:0000256" key="1">
    <source>
        <dbReference type="ARBA" id="ARBA00001864"/>
    </source>
</evidence>
<dbReference type="InterPro" id="IPR001874">
    <property type="entry name" value="DHquinase_II"/>
</dbReference>
<evidence type="ECO:0000313" key="12">
    <source>
        <dbReference type="EMBL" id="HFT92461.1"/>
    </source>
</evidence>
<dbReference type="PIRSF" id="PIRSF001399">
    <property type="entry name" value="DHquinase_II"/>
    <property type="match status" value="1"/>
</dbReference>
<dbReference type="NCBIfam" id="NF003804">
    <property type="entry name" value="PRK05395.1-1"/>
    <property type="match status" value="1"/>
</dbReference>